<evidence type="ECO:0000313" key="1">
    <source>
        <dbReference type="EMBL" id="EHC71329.1"/>
    </source>
</evidence>
<proteinExistence type="predicted"/>
<organism evidence="1 2">
    <name type="scientific">Salmonella enterica subsp. enterica serovar Montevideo str. S5-403</name>
    <dbReference type="NCBI Taxonomy" id="913242"/>
    <lineage>
        <taxon>Bacteria</taxon>
        <taxon>Pseudomonadati</taxon>
        <taxon>Pseudomonadota</taxon>
        <taxon>Gammaproteobacteria</taxon>
        <taxon>Enterobacterales</taxon>
        <taxon>Enterobacteriaceae</taxon>
        <taxon>Salmonella</taxon>
    </lineage>
</organism>
<accession>G5QCK7</accession>
<dbReference type="Proteomes" id="UP000003221">
    <property type="component" value="Unassembled WGS sequence"/>
</dbReference>
<protein>
    <submittedName>
        <fullName evidence="1">Uncharacterized protein</fullName>
    </submittedName>
</protein>
<dbReference type="PATRIC" id="fig|913242.3.peg.5541"/>
<comment type="caution">
    <text evidence="1">The sequence shown here is derived from an EMBL/GenBank/DDBJ whole genome shotgun (WGS) entry which is preliminary data.</text>
</comment>
<reference evidence="1 2" key="1">
    <citation type="journal article" date="2011" name="BMC Genomics">
        <title>Genome sequencing reveals diversification of virulence factor content and possible host adaptation in distinct subpopulations of Salmonella enterica.</title>
        <authorList>
            <person name="den Bakker H.C."/>
            <person name="Moreno Switt A.I."/>
            <person name="Govoni G."/>
            <person name="Cummings C.A."/>
            <person name="Ranieri M.L."/>
            <person name="Degoricija L."/>
            <person name="Hoelzer K."/>
            <person name="Rodriguez-Rivera L.D."/>
            <person name="Brown S."/>
            <person name="Bolchacova E."/>
            <person name="Furtado M.R."/>
            <person name="Wiedmann M."/>
        </authorList>
    </citation>
    <scope>NUCLEOTIDE SEQUENCE [LARGE SCALE GENOMIC DNA]</scope>
    <source>
        <strain evidence="1 2">S5-403</strain>
    </source>
</reference>
<dbReference type="AlphaFoldDB" id="G5QCK7"/>
<gene>
    <name evidence="1" type="ORF">LTSEMON_6442</name>
</gene>
<dbReference type="EMBL" id="AFCS01001430">
    <property type="protein sequence ID" value="EHC71329.1"/>
    <property type="molecule type" value="Genomic_DNA"/>
</dbReference>
<name>G5QCK7_SALMO</name>
<sequence length="75" mass="8320">MHPRDVRRRHFMQPGAGRSFRSILPAFGHERELVSGANFAERELVSGANFFAPPDTAQNIFPTLAGMPGTGKRRV</sequence>
<evidence type="ECO:0000313" key="2">
    <source>
        <dbReference type="Proteomes" id="UP000003221"/>
    </source>
</evidence>